<keyword evidence="3 6" id="KW-0560">Oxidoreductase</keyword>
<keyword evidence="6" id="KW-0503">Monooxygenase</keyword>
<dbReference type="PRINTS" id="PR00463">
    <property type="entry name" value="EP450I"/>
</dbReference>
<keyword evidence="2 5" id="KW-0479">Metal-binding</keyword>
<keyword evidence="7" id="KW-0812">Transmembrane</keyword>
<feature type="transmembrane region" description="Helical" evidence="7">
    <location>
        <begin position="12"/>
        <end position="39"/>
    </location>
</feature>
<evidence type="ECO:0000256" key="6">
    <source>
        <dbReference type="RuleBase" id="RU000461"/>
    </source>
</evidence>
<dbReference type="PANTHER" id="PTHR24296">
    <property type="entry name" value="CYTOCHROME P450"/>
    <property type="match status" value="1"/>
</dbReference>
<dbReference type="InterPro" id="IPR001128">
    <property type="entry name" value="Cyt_P450"/>
</dbReference>
<dbReference type="GO" id="GO:0005506">
    <property type="term" value="F:iron ion binding"/>
    <property type="evidence" value="ECO:0007669"/>
    <property type="project" value="InterPro"/>
</dbReference>
<dbReference type="Proteomes" id="UP001211065">
    <property type="component" value="Unassembled WGS sequence"/>
</dbReference>
<keyword evidence="7" id="KW-1133">Transmembrane helix</keyword>
<protein>
    <recommendedName>
        <fullName evidence="10">Cytochrome P450</fullName>
    </recommendedName>
</protein>
<dbReference type="GO" id="GO:0016705">
    <property type="term" value="F:oxidoreductase activity, acting on paired donors, with incorporation or reduction of molecular oxygen"/>
    <property type="evidence" value="ECO:0007669"/>
    <property type="project" value="InterPro"/>
</dbReference>
<sequence>MRVFDLTNSELLTNVVIIVGVPVVLFCVAAAVTLTFFHVNTRTSKIHLKTPTPQPIVGNLLQLSANRHRKHDWILDNFRTLKTETFAVLIPTPFLTYRPDLIMTANVKNVEHILKTNFVNYEKGFLFRENLSCFLGSGIFTVDGSSWKSQRKIASHIFTVKNVCILIAFGCDFGCLETPDNPLPFASAFDRVQGIVCDRFINPFWFITEFFTGERIELNKNLDIVNTFAKEMIVEARKRNLANDHDNNEDVSKNDLLDFFLESKNEDGTPLKDSQLRDVVLNFIIAGRDTTAQALSWGIWEICKNPVVEEKLLKEAKAVIRDKKFPNYEEVKELKYSQAVFYEILRLYPSVPANLKLAVNDDVLPDGTLIPAGSVVSMAPYSMGRLESIWGKDAEEFNPSRWFDISGNLIKESSSKFPAFHSGPRTCLGQHLATHEAITVLSTLVRDFHFELLPNQDITYGDSLTLPMKNPLLVKVCKRQ</sequence>
<dbReference type="InterPro" id="IPR036396">
    <property type="entry name" value="Cyt_P450_sf"/>
</dbReference>
<dbReference type="AlphaFoldDB" id="A0AAD5XZ24"/>
<evidence type="ECO:0000256" key="2">
    <source>
        <dbReference type="ARBA" id="ARBA00022723"/>
    </source>
</evidence>
<comment type="cofactor">
    <cofactor evidence="5">
        <name>heme</name>
        <dbReference type="ChEBI" id="CHEBI:30413"/>
    </cofactor>
</comment>
<name>A0AAD5XZ24_9FUNG</name>
<dbReference type="Gene3D" id="1.10.630.10">
    <property type="entry name" value="Cytochrome P450"/>
    <property type="match status" value="1"/>
</dbReference>
<proteinExistence type="inferred from homology"/>
<dbReference type="PRINTS" id="PR00385">
    <property type="entry name" value="P450"/>
</dbReference>
<evidence type="ECO:0000256" key="4">
    <source>
        <dbReference type="ARBA" id="ARBA00023004"/>
    </source>
</evidence>
<dbReference type="Pfam" id="PF00067">
    <property type="entry name" value="p450"/>
    <property type="match status" value="1"/>
</dbReference>
<dbReference type="InterPro" id="IPR002401">
    <property type="entry name" value="Cyt_P450_E_grp-I"/>
</dbReference>
<accession>A0AAD5XZ24</accession>
<comment type="similarity">
    <text evidence="1 6">Belongs to the cytochrome P450 family.</text>
</comment>
<evidence type="ECO:0000256" key="7">
    <source>
        <dbReference type="SAM" id="Phobius"/>
    </source>
</evidence>
<organism evidence="8 9">
    <name type="scientific">Clydaea vesicula</name>
    <dbReference type="NCBI Taxonomy" id="447962"/>
    <lineage>
        <taxon>Eukaryota</taxon>
        <taxon>Fungi</taxon>
        <taxon>Fungi incertae sedis</taxon>
        <taxon>Chytridiomycota</taxon>
        <taxon>Chytridiomycota incertae sedis</taxon>
        <taxon>Chytridiomycetes</taxon>
        <taxon>Lobulomycetales</taxon>
        <taxon>Lobulomycetaceae</taxon>
        <taxon>Clydaea</taxon>
    </lineage>
</organism>
<evidence type="ECO:0000256" key="5">
    <source>
        <dbReference type="PIRSR" id="PIRSR602401-1"/>
    </source>
</evidence>
<keyword evidence="4 5" id="KW-0408">Iron</keyword>
<dbReference type="PROSITE" id="PS00086">
    <property type="entry name" value="CYTOCHROME_P450"/>
    <property type="match status" value="1"/>
</dbReference>
<keyword evidence="9" id="KW-1185">Reference proteome</keyword>
<evidence type="ECO:0008006" key="10">
    <source>
        <dbReference type="Google" id="ProtNLM"/>
    </source>
</evidence>
<evidence type="ECO:0000313" key="8">
    <source>
        <dbReference type="EMBL" id="KAJ3215203.1"/>
    </source>
</evidence>
<dbReference type="InterPro" id="IPR017972">
    <property type="entry name" value="Cyt_P450_CS"/>
</dbReference>
<evidence type="ECO:0000256" key="1">
    <source>
        <dbReference type="ARBA" id="ARBA00010617"/>
    </source>
</evidence>
<feature type="binding site" description="axial binding residue" evidence="5">
    <location>
        <position position="427"/>
    </location>
    <ligand>
        <name>heme</name>
        <dbReference type="ChEBI" id="CHEBI:30413"/>
    </ligand>
    <ligandPart>
        <name>Fe</name>
        <dbReference type="ChEBI" id="CHEBI:18248"/>
    </ligandPart>
</feature>
<reference evidence="8" key="1">
    <citation type="submission" date="2020-05" db="EMBL/GenBank/DDBJ databases">
        <title>Phylogenomic resolution of chytrid fungi.</title>
        <authorList>
            <person name="Stajich J.E."/>
            <person name="Amses K."/>
            <person name="Simmons R."/>
            <person name="Seto K."/>
            <person name="Myers J."/>
            <person name="Bonds A."/>
            <person name="Quandt C.A."/>
            <person name="Barry K."/>
            <person name="Liu P."/>
            <person name="Grigoriev I."/>
            <person name="Longcore J.E."/>
            <person name="James T.Y."/>
        </authorList>
    </citation>
    <scope>NUCLEOTIDE SEQUENCE</scope>
    <source>
        <strain evidence="8">JEL0476</strain>
    </source>
</reference>
<dbReference type="SUPFAM" id="SSF48264">
    <property type="entry name" value="Cytochrome P450"/>
    <property type="match status" value="1"/>
</dbReference>
<keyword evidence="5 6" id="KW-0349">Heme</keyword>
<comment type="caution">
    <text evidence="8">The sequence shown here is derived from an EMBL/GenBank/DDBJ whole genome shotgun (WGS) entry which is preliminary data.</text>
</comment>
<dbReference type="GO" id="GO:0004497">
    <property type="term" value="F:monooxygenase activity"/>
    <property type="evidence" value="ECO:0007669"/>
    <property type="project" value="UniProtKB-KW"/>
</dbReference>
<dbReference type="GO" id="GO:0020037">
    <property type="term" value="F:heme binding"/>
    <property type="evidence" value="ECO:0007669"/>
    <property type="project" value="InterPro"/>
</dbReference>
<keyword evidence="7" id="KW-0472">Membrane</keyword>
<dbReference type="EMBL" id="JADGJW010000559">
    <property type="protein sequence ID" value="KAJ3215203.1"/>
    <property type="molecule type" value="Genomic_DNA"/>
</dbReference>
<gene>
    <name evidence="8" type="ORF">HK099_006461</name>
</gene>
<evidence type="ECO:0000313" key="9">
    <source>
        <dbReference type="Proteomes" id="UP001211065"/>
    </source>
</evidence>
<dbReference type="GO" id="GO:0006629">
    <property type="term" value="P:lipid metabolic process"/>
    <property type="evidence" value="ECO:0007669"/>
    <property type="project" value="UniProtKB-ARBA"/>
</dbReference>
<evidence type="ECO:0000256" key="3">
    <source>
        <dbReference type="ARBA" id="ARBA00023002"/>
    </source>
</evidence>